<comment type="caution">
    <text evidence="4">The sequence shown here is derived from an EMBL/GenBank/DDBJ whole genome shotgun (WGS) entry which is preliminary data.</text>
</comment>
<dbReference type="InterPro" id="IPR006119">
    <property type="entry name" value="Resolv_N"/>
</dbReference>
<dbReference type="Proteomes" id="UP001597512">
    <property type="component" value="Unassembled WGS sequence"/>
</dbReference>
<protein>
    <submittedName>
        <fullName evidence="4">Recombinase family protein</fullName>
    </submittedName>
</protein>
<evidence type="ECO:0000313" key="5">
    <source>
        <dbReference type="Proteomes" id="UP001597512"/>
    </source>
</evidence>
<dbReference type="Gene3D" id="3.40.50.1390">
    <property type="entry name" value="Resolvase, N-terminal catalytic domain"/>
    <property type="match status" value="1"/>
</dbReference>
<proteinExistence type="predicted"/>
<accession>A0ABW6AUT6</accession>
<dbReference type="RefSeq" id="WP_381509227.1">
    <property type="nucleotide sequence ID" value="NZ_JBHUOM010000067.1"/>
</dbReference>
<sequence length="229" mass="25798">MNQPTPLSTQYVIYYRVSTKRQGDSGLGLDAQRAYVEHFYQGCPILAQFTDVQSGKNVLNRPELMKALALCHQQRATLVVAKIDRLSRNTEQALAIYRKLKGRLESCDIPNLDKFTLTLFMAIADRERELIGIRTKGALVEKVKRFGQWRTGSEAFASGQAARLGHTTIKAQAAENHHSRPASAMIKELRQQGYSWSEIARQLNTGGFKTPKGGSYQAVQVQRLYQRIL</sequence>
<reference evidence="5" key="1">
    <citation type="journal article" date="2019" name="Int. J. Syst. Evol. Microbiol.">
        <title>The Global Catalogue of Microorganisms (GCM) 10K type strain sequencing project: providing services to taxonomists for standard genome sequencing and annotation.</title>
        <authorList>
            <consortium name="The Broad Institute Genomics Platform"/>
            <consortium name="The Broad Institute Genome Sequencing Center for Infectious Disease"/>
            <person name="Wu L."/>
            <person name="Ma J."/>
        </authorList>
    </citation>
    <scope>NUCLEOTIDE SEQUENCE [LARGE SCALE GENOMIC DNA]</scope>
    <source>
        <strain evidence="5">KCTC 52490</strain>
    </source>
</reference>
<name>A0ABW6AUT6_9BACT</name>
<evidence type="ECO:0000313" key="4">
    <source>
        <dbReference type="EMBL" id="MFD2938369.1"/>
    </source>
</evidence>
<dbReference type="PANTHER" id="PTHR30461:SF2">
    <property type="entry name" value="SERINE RECOMBINASE PINE-RELATED"/>
    <property type="match status" value="1"/>
</dbReference>
<evidence type="ECO:0000259" key="3">
    <source>
        <dbReference type="PROSITE" id="PS51736"/>
    </source>
</evidence>
<dbReference type="SUPFAM" id="SSF53041">
    <property type="entry name" value="Resolvase-like"/>
    <property type="match status" value="1"/>
</dbReference>
<dbReference type="PANTHER" id="PTHR30461">
    <property type="entry name" value="DNA-INVERTASE FROM LAMBDOID PROPHAGE"/>
    <property type="match status" value="1"/>
</dbReference>
<gene>
    <name evidence="4" type="ORF">ACFS25_31695</name>
</gene>
<dbReference type="EMBL" id="JBHUOM010000067">
    <property type="protein sequence ID" value="MFD2938369.1"/>
    <property type="molecule type" value="Genomic_DNA"/>
</dbReference>
<dbReference type="PROSITE" id="PS51736">
    <property type="entry name" value="RECOMBINASES_3"/>
    <property type="match status" value="1"/>
</dbReference>
<dbReference type="InterPro" id="IPR050639">
    <property type="entry name" value="SSR_resolvase"/>
</dbReference>
<keyword evidence="1" id="KW-0238">DNA-binding</keyword>
<evidence type="ECO:0000256" key="2">
    <source>
        <dbReference type="ARBA" id="ARBA00023172"/>
    </source>
</evidence>
<evidence type="ECO:0000256" key="1">
    <source>
        <dbReference type="ARBA" id="ARBA00023125"/>
    </source>
</evidence>
<keyword evidence="2" id="KW-0233">DNA recombination</keyword>
<dbReference type="InterPro" id="IPR036162">
    <property type="entry name" value="Resolvase-like_N_sf"/>
</dbReference>
<dbReference type="Pfam" id="PF00239">
    <property type="entry name" value="Resolvase"/>
    <property type="match status" value="1"/>
</dbReference>
<dbReference type="CDD" id="cd00338">
    <property type="entry name" value="Ser_Recombinase"/>
    <property type="match status" value="1"/>
</dbReference>
<feature type="domain" description="Resolvase/invertase-type recombinase catalytic" evidence="3">
    <location>
        <begin position="10"/>
        <end position="146"/>
    </location>
</feature>
<dbReference type="SMART" id="SM00857">
    <property type="entry name" value="Resolvase"/>
    <property type="match status" value="1"/>
</dbReference>
<keyword evidence="5" id="KW-1185">Reference proteome</keyword>
<organism evidence="4 5">
    <name type="scientific">Spirosoma flavum</name>
    <dbReference type="NCBI Taxonomy" id="2048557"/>
    <lineage>
        <taxon>Bacteria</taxon>
        <taxon>Pseudomonadati</taxon>
        <taxon>Bacteroidota</taxon>
        <taxon>Cytophagia</taxon>
        <taxon>Cytophagales</taxon>
        <taxon>Cytophagaceae</taxon>
        <taxon>Spirosoma</taxon>
    </lineage>
</organism>